<evidence type="ECO:0000259" key="1">
    <source>
        <dbReference type="Pfam" id="PF12697"/>
    </source>
</evidence>
<comment type="caution">
    <text evidence="2">The sequence shown here is derived from an EMBL/GenBank/DDBJ whole genome shotgun (WGS) entry which is preliminary data.</text>
</comment>
<dbReference type="PATRIC" id="fig|626887.3.peg.4438"/>
<feature type="domain" description="AB hydrolase-1" evidence="1">
    <location>
        <begin position="4"/>
        <end position="237"/>
    </location>
</feature>
<gene>
    <name evidence="2" type="ORF">J057_22190</name>
</gene>
<dbReference type="PANTHER" id="PTHR37017:SF11">
    <property type="entry name" value="ESTERASE_LIPASE_THIOESTERASE DOMAIN-CONTAINING PROTEIN"/>
    <property type="match status" value="1"/>
</dbReference>
<dbReference type="Proteomes" id="UP000013165">
    <property type="component" value="Unassembled WGS sequence"/>
</dbReference>
<dbReference type="OrthoDB" id="8476759at2"/>
<dbReference type="GO" id="GO:0016787">
    <property type="term" value="F:hydrolase activity"/>
    <property type="evidence" value="ECO:0007669"/>
    <property type="project" value="UniProtKB-KW"/>
</dbReference>
<dbReference type="PRINTS" id="PR00412">
    <property type="entry name" value="EPOXHYDRLASE"/>
</dbReference>
<reference evidence="2 3" key="1">
    <citation type="journal article" date="2013" name="Genome Announc.">
        <title>Genome Sequence of the Polycyclic Aromatic Hydrocarbon-Degrading Bacterium Strain Marinobacter nanhaiticus D15-8WT.</title>
        <authorList>
            <person name="Cui Z."/>
            <person name="Gao W."/>
            <person name="Li Q."/>
            <person name="Xu G."/>
            <person name="Zheng L."/>
        </authorList>
    </citation>
    <scope>NUCLEOTIDE SEQUENCE [LARGE SCALE GENOMIC DNA]</scope>
    <source>
        <strain evidence="2 3">D15-8W</strain>
    </source>
</reference>
<keyword evidence="3" id="KW-1185">Reference proteome</keyword>
<proteinExistence type="predicted"/>
<dbReference type="InterPro" id="IPR029058">
    <property type="entry name" value="AB_hydrolase_fold"/>
</dbReference>
<dbReference type="AlphaFoldDB" id="N6VVD3"/>
<sequence>MPTVVLIHGAWAGSWGWAKLQPLLDSHGLRSIAIDLPGNGTTPAAPGEASLTGYVEYVVQEIEAIDDDVVLVAHSGGGVTATQVGETIPERIKGIVYIAGMMLPSGIGFGHVCRTMIDTYPEAAGIGPHLVWSDDQRSSRVPPDAARRIFLQDLPEMEARQAALKLSAQPEAGRAMVPHWTEARFGQLPRLYIEATEDRSVILEVQRQMQALVPGARKATLNTGHFPQVAAPEQLLAALLPFIRDVA</sequence>
<evidence type="ECO:0000313" key="3">
    <source>
        <dbReference type="Proteomes" id="UP000013165"/>
    </source>
</evidence>
<dbReference type="eggNOG" id="COG1073">
    <property type="taxonomic scope" value="Bacteria"/>
</dbReference>
<dbReference type="SUPFAM" id="SSF53474">
    <property type="entry name" value="alpha/beta-Hydrolases"/>
    <property type="match status" value="1"/>
</dbReference>
<dbReference type="InterPro" id="IPR052897">
    <property type="entry name" value="Sec-Metab_Biosynth_Hydrolase"/>
</dbReference>
<dbReference type="Gene3D" id="3.40.50.1820">
    <property type="entry name" value="alpha/beta hydrolase"/>
    <property type="match status" value="1"/>
</dbReference>
<evidence type="ECO:0000313" key="2">
    <source>
        <dbReference type="EMBL" id="ENO14150.2"/>
    </source>
</evidence>
<dbReference type="HOGENOM" id="CLU_046066_3_1_6"/>
<dbReference type="EMBL" id="APLQ01000014">
    <property type="protein sequence ID" value="ENO14150.2"/>
    <property type="molecule type" value="Genomic_DNA"/>
</dbReference>
<dbReference type="PANTHER" id="PTHR37017">
    <property type="entry name" value="AB HYDROLASE-1 DOMAIN-CONTAINING PROTEIN-RELATED"/>
    <property type="match status" value="1"/>
</dbReference>
<dbReference type="InterPro" id="IPR000639">
    <property type="entry name" value="Epox_hydrolase-like"/>
</dbReference>
<name>N6VVD3_9GAMM</name>
<dbReference type="STRING" id="626887.J057_22190"/>
<keyword evidence="2" id="KW-0378">Hydrolase</keyword>
<organism evidence="2 3">
    <name type="scientific">Marinobacter nanhaiticus D15-8W</name>
    <dbReference type="NCBI Taxonomy" id="626887"/>
    <lineage>
        <taxon>Bacteria</taxon>
        <taxon>Pseudomonadati</taxon>
        <taxon>Pseudomonadota</taxon>
        <taxon>Gammaproteobacteria</taxon>
        <taxon>Pseudomonadales</taxon>
        <taxon>Marinobacteraceae</taxon>
        <taxon>Marinobacter</taxon>
    </lineage>
</organism>
<dbReference type="Pfam" id="PF12697">
    <property type="entry name" value="Abhydrolase_6"/>
    <property type="match status" value="1"/>
</dbReference>
<dbReference type="InterPro" id="IPR000073">
    <property type="entry name" value="AB_hydrolase_1"/>
</dbReference>
<protein>
    <submittedName>
        <fullName evidence="2">Alpha/beta fold hydrolase</fullName>
    </submittedName>
</protein>
<accession>N6VVD3</accession>